<feature type="transmembrane region" description="Helical" evidence="1">
    <location>
        <begin position="276"/>
        <end position="297"/>
    </location>
</feature>
<comment type="caution">
    <text evidence="2">The sequence shown here is derived from an EMBL/GenBank/DDBJ whole genome shotgun (WGS) entry which is preliminary data.</text>
</comment>
<gene>
    <name evidence="2" type="ORF">Clacol_006911</name>
</gene>
<dbReference type="EMBL" id="BPWL01000007">
    <property type="protein sequence ID" value="GJJ12667.1"/>
    <property type="molecule type" value="Genomic_DNA"/>
</dbReference>
<name>A0AAV5AG07_9AGAM</name>
<organism evidence="2 3">
    <name type="scientific">Clathrus columnatus</name>
    <dbReference type="NCBI Taxonomy" id="1419009"/>
    <lineage>
        <taxon>Eukaryota</taxon>
        <taxon>Fungi</taxon>
        <taxon>Dikarya</taxon>
        <taxon>Basidiomycota</taxon>
        <taxon>Agaricomycotina</taxon>
        <taxon>Agaricomycetes</taxon>
        <taxon>Phallomycetidae</taxon>
        <taxon>Phallales</taxon>
        <taxon>Clathraceae</taxon>
        <taxon>Clathrus</taxon>
    </lineage>
</organism>
<keyword evidence="1" id="KW-0812">Transmembrane</keyword>
<proteinExistence type="predicted"/>
<feature type="transmembrane region" description="Helical" evidence="1">
    <location>
        <begin position="309"/>
        <end position="330"/>
    </location>
</feature>
<feature type="transmembrane region" description="Helical" evidence="1">
    <location>
        <begin position="121"/>
        <end position="139"/>
    </location>
</feature>
<dbReference type="Proteomes" id="UP001050691">
    <property type="component" value="Unassembled WGS sequence"/>
</dbReference>
<keyword evidence="3" id="KW-1185">Reference proteome</keyword>
<keyword evidence="1" id="KW-1133">Transmembrane helix</keyword>
<evidence type="ECO:0000256" key="1">
    <source>
        <dbReference type="SAM" id="Phobius"/>
    </source>
</evidence>
<evidence type="ECO:0000313" key="3">
    <source>
        <dbReference type="Proteomes" id="UP001050691"/>
    </source>
</evidence>
<protein>
    <submittedName>
        <fullName evidence="2">Uncharacterized protein</fullName>
    </submittedName>
</protein>
<sequence length="382" mass="42524">MWLTVPGYAFSLSVRVFDKLFVAPSFPMEPNKQPAASINRTDELECLNNPTLIRQPQESGFNERFSSVQKNTLNPILTPSSLQQLMKHTLLLYHGSLVSISSSHSPPYVPGGNCDKLQHDLLIATLVVAFVSAFASVFARKYKYDSSGKDIIYPPPKGFTVTTQITDPNINATFPCKAKNGQYCWPVFDSQGNFIYDETQGLLALLLKDGTTIEVGERSHWFQLKKRPKIHTDQSPGDAIIVIGNDAVASQQLQPFWRRSVVGIKGAKYYLDFHRLVWAQASISVLAFGTLSMFSSQVGKCLYPNVSEYILSAIQTFLFLLIGAITAFVMPDDSTEVSELFTQQFALAAEDEDDNIPMALYNVVERIVRIKKVSDDTNVEAS</sequence>
<reference evidence="2" key="1">
    <citation type="submission" date="2021-10" db="EMBL/GenBank/DDBJ databases">
        <title>De novo Genome Assembly of Clathrus columnatus (Basidiomycota, Fungi) Using Illumina and Nanopore Sequence Data.</title>
        <authorList>
            <person name="Ogiso-Tanaka E."/>
            <person name="Itagaki H."/>
            <person name="Hosoya T."/>
            <person name="Hosaka K."/>
        </authorList>
    </citation>
    <scope>NUCLEOTIDE SEQUENCE</scope>
    <source>
        <strain evidence="2">MO-923</strain>
    </source>
</reference>
<dbReference type="AlphaFoldDB" id="A0AAV5AG07"/>
<keyword evidence="1" id="KW-0472">Membrane</keyword>
<evidence type="ECO:0000313" key="2">
    <source>
        <dbReference type="EMBL" id="GJJ12667.1"/>
    </source>
</evidence>
<accession>A0AAV5AG07</accession>